<dbReference type="AlphaFoldDB" id="A0AAW0CJ02"/>
<evidence type="ECO:0000313" key="2">
    <source>
        <dbReference type="Proteomes" id="UP001383192"/>
    </source>
</evidence>
<protein>
    <submittedName>
        <fullName evidence="1">Uncharacterized protein</fullName>
    </submittedName>
</protein>
<dbReference type="Proteomes" id="UP001383192">
    <property type="component" value="Unassembled WGS sequence"/>
</dbReference>
<sequence>MLDVGSNLDAVETINGRHIIVDGSPYTVLGDHVVDVFSLQRVLQDPQTSSDLNPSSYFTGLPKFSAIRWIRSELPFLPFTPSADIHHNHLFRALHLDVDTMSIIEEKEDEVALFTLRSDLKKEWDYHERMLRKVLQKLIRVSELPPSDGFRFWSYPRQYGYQKRYASARKCRRQVLASRDAFSPLVSAIIFYVRSLQHRFRQLGYADDRWWSTVVEDEGINIVWFSTWVEIFVTSADLKSGPSGVGGVLDAREAEKNGLLSYLPVYRAAKIPVYIYWGEDGAYLSERMTSALRTLAPNRIALELARSDSAVGGSTKERVNYPEPVSSVVRYQDGSRIYNSVHDYFAVRLKLRDQIMGIETLEQRVQREDREMHAFEDGWPTKAAKVYVWEEVDGGFTRTLLCRAERSDVWEDFTPNQRRYDSIRNEWDLFKGFSPQEVADDWDEESFGSMLVDDGAVFGADTAEIEDPLQVFEEDVEADEEPGEVIDAILPFLFSEEDTVPRYSESEKTLLDIARNRYGFQDQFDVLNQSELLACRMQWQKVHRMFGFTSADASSVVKDHLTYFAYEFSGANPPLKSPLLDLSSKGPRVPCVRLIEAPEPWYIIADMGASYVVAVSDATTVLEARRRNWPSTSVAVAHLLIEAGLPFHTFRIGTPVSVLRPLRMYSQLGYRSLHYSFTSWDYNAYVCQRNAFLRSGRGRAALMMGGIVARLARSVVDVDEVLCEHVEPEGYLVVGVESKEDVGGLDGCGYWDHALSQDEVNLICGVYDVSTGVTDRSGAPQLSQKSWWPRPHSWALSGLNTGFWSPEAEAWFSKRLESISEERAVPYTHTQWKHNIKFSKETVSLAKNIEKISKEYLRSV</sequence>
<comment type="caution">
    <text evidence="1">The sequence shown here is derived from an EMBL/GenBank/DDBJ whole genome shotgun (WGS) entry which is preliminary data.</text>
</comment>
<proteinExistence type="predicted"/>
<gene>
    <name evidence="1" type="ORF">VNI00_010361</name>
</gene>
<name>A0AAW0CJ02_9AGAR</name>
<reference evidence="1 2" key="1">
    <citation type="submission" date="2024-01" db="EMBL/GenBank/DDBJ databases">
        <title>A draft genome for a cacao thread blight-causing isolate of Paramarasmius palmivorus.</title>
        <authorList>
            <person name="Baruah I.K."/>
            <person name="Bukari Y."/>
            <person name="Amoako-Attah I."/>
            <person name="Meinhardt L.W."/>
            <person name="Bailey B.A."/>
            <person name="Cohen S.P."/>
        </authorList>
    </citation>
    <scope>NUCLEOTIDE SEQUENCE [LARGE SCALE GENOMIC DNA]</scope>
    <source>
        <strain evidence="1 2">GH-12</strain>
    </source>
</reference>
<accession>A0AAW0CJ02</accession>
<organism evidence="1 2">
    <name type="scientific">Paramarasmius palmivorus</name>
    <dbReference type="NCBI Taxonomy" id="297713"/>
    <lineage>
        <taxon>Eukaryota</taxon>
        <taxon>Fungi</taxon>
        <taxon>Dikarya</taxon>
        <taxon>Basidiomycota</taxon>
        <taxon>Agaricomycotina</taxon>
        <taxon>Agaricomycetes</taxon>
        <taxon>Agaricomycetidae</taxon>
        <taxon>Agaricales</taxon>
        <taxon>Marasmiineae</taxon>
        <taxon>Marasmiaceae</taxon>
        <taxon>Paramarasmius</taxon>
    </lineage>
</organism>
<evidence type="ECO:0000313" key="1">
    <source>
        <dbReference type="EMBL" id="KAK7038969.1"/>
    </source>
</evidence>
<keyword evidence="2" id="KW-1185">Reference proteome</keyword>
<dbReference type="EMBL" id="JAYKXP010000041">
    <property type="protein sequence ID" value="KAK7038969.1"/>
    <property type="molecule type" value="Genomic_DNA"/>
</dbReference>